<dbReference type="Pfam" id="PF00534">
    <property type="entry name" value="Glycos_transf_1"/>
    <property type="match status" value="1"/>
</dbReference>
<evidence type="ECO:0000259" key="1">
    <source>
        <dbReference type="Pfam" id="PF00534"/>
    </source>
</evidence>
<organism evidence="4">
    <name type="scientific">freshwater metagenome</name>
    <dbReference type="NCBI Taxonomy" id="449393"/>
    <lineage>
        <taxon>unclassified sequences</taxon>
        <taxon>metagenomes</taxon>
        <taxon>ecological metagenomes</taxon>
    </lineage>
</organism>
<dbReference type="EMBL" id="CAFBQE010000101">
    <property type="protein sequence ID" value="CAB5053323.1"/>
    <property type="molecule type" value="Genomic_DNA"/>
</dbReference>
<dbReference type="PANTHER" id="PTHR45947:SF3">
    <property type="entry name" value="SULFOQUINOVOSYL TRANSFERASE SQD2"/>
    <property type="match status" value="1"/>
</dbReference>
<dbReference type="InterPro" id="IPR028098">
    <property type="entry name" value="Glyco_trans_4-like_N"/>
</dbReference>
<feature type="domain" description="Glycosyl transferase family 1" evidence="1">
    <location>
        <begin position="187"/>
        <end position="348"/>
    </location>
</feature>
<accession>A0A6J7TIT1</accession>
<dbReference type="InterPro" id="IPR050194">
    <property type="entry name" value="Glycosyltransferase_grp1"/>
</dbReference>
<proteinExistence type="predicted"/>
<evidence type="ECO:0000313" key="3">
    <source>
        <dbReference type="EMBL" id="CAB4831268.1"/>
    </source>
</evidence>
<evidence type="ECO:0000259" key="2">
    <source>
        <dbReference type="Pfam" id="PF13439"/>
    </source>
</evidence>
<dbReference type="PANTHER" id="PTHR45947">
    <property type="entry name" value="SULFOQUINOVOSYL TRANSFERASE SQD2"/>
    <property type="match status" value="1"/>
</dbReference>
<protein>
    <submittedName>
        <fullName evidence="4">Unannotated protein</fullName>
    </submittedName>
</protein>
<evidence type="ECO:0000313" key="4">
    <source>
        <dbReference type="EMBL" id="CAB5053323.1"/>
    </source>
</evidence>
<feature type="domain" description="Glycosyltransferase subfamily 4-like N-terminal" evidence="2">
    <location>
        <begin position="15"/>
        <end position="179"/>
    </location>
</feature>
<name>A0A6J7TIT1_9ZZZZ</name>
<dbReference type="InterPro" id="IPR001296">
    <property type="entry name" value="Glyco_trans_1"/>
</dbReference>
<dbReference type="AlphaFoldDB" id="A0A6J7TIT1"/>
<dbReference type="SUPFAM" id="SSF53756">
    <property type="entry name" value="UDP-Glycosyltransferase/glycogen phosphorylase"/>
    <property type="match status" value="1"/>
</dbReference>
<dbReference type="Pfam" id="PF13439">
    <property type="entry name" value="Glyco_transf_4"/>
    <property type="match status" value="1"/>
</dbReference>
<sequence length="384" mass="42519">MKILHIANFYGPKSGGIRTTLHELGAGYIAKGHEFTYIVPGTGLYCEETPDGRKITVPSFELPFSGGYRIIRNNNYIKKLIITLAPDVLEVSDRFTLTGIGEWASKRKIKTVVFSHETLVGLAAHYFAFSITPLIDWHNRRLAKRFNYVIATTNFAAREFEKLKIENLVRVPLGVDLEKFSPARRDEELRAQLLKGSQTLLVHCGRMSREKHPARSLETLKLLIERGVDARLVYVGIGPLFKKLREEAKDLPVTFLGYIADRDRLADILASADVSLAPGPIETFCLAALESLASGTPVVASSTSAVGEFLLLNGEFPVGAIANNNPKSFADSIQEVIAMRMSNRRLSAACQHQAENFPWSSTISLMLSLHGDQPKKPTSRLRAA</sequence>
<reference evidence="4" key="1">
    <citation type="submission" date="2020-05" db="EMBL/GenBank/DDBJ databases">
        <authorList>
            <person name="Chiriac C."/>
            <person name="Salcher M."/>
            <person name="Ghai R."/>
            <person name="Kavagutti S V."/>
        </authorList>
    </citation>
    <scope>NUCLEOTIDE SEQUENCE</scope>
</reference>
<gene>
    <name evidence="3" type="ORF">UFOPK3181_00958</name>
    <name evidence="4" type="ORF">UFOPK4284_01103</name>
</gene>
<dbReference type="GO" id="GO:0016757">
    <property type="term" value="F:glycosyltransferase activity"/>
    <property type="evidence" value="ECO:0007669"/>
    <property type="project" value="InterPro"/>
</dbReference>
<dbReference type="EMBL" id="CAFABG010000081">
    <property type="protein sequence ID" value="CAB4831268.1"/>
    <property type="molecule type" value="Genomic_DNA"/>
</dbReference>
<dbReference type="Gene3D" id="3.40.50.2000">
    <property type="entry name" value="Glycogen Phosphorylase B"/>
    <property type="match status" value="2"/>
</dbReference>